<feature type="transmembrane region" description="Helical" evidence="2">
    <location>
        <begin position="436"/>
        <end position="456"/>
    </location>
</feature>
<dbReference type="EMBL" id="CAJVRL010000037">
    <property type="protein sequence ID" value="CAG8950313.1"/>
    <property type="molecule type" value="Genomic_DNA"/>
</dbReference>
<name>A0A9N9KNQ3_9HELO</name>
<feature type="domain" description="Acyltransferase 3" evidence="3">
    <location>
        <begin position="69"/>
        <end position="450"/>
    </location>
</feature>
<feature type="transmembrane region" description="Helical" evidence="2">
    <location>
        <begin position="276"/>
        <end position="296"/>
    </location>
</feature>
<dbReference type="OrthoDB" id="5819582at2759"/>
<dbReference type="Proteomes" id="UP000696280">
    <property type="component" value="Unassembled WGS sequence"/>
</dbReference>
<evidence type="ECO:0000256" key="1">
    <source>
        <dbReference type="SAM" id="MobiDB-lite"/>
    </source>
</evidence>
<evidence type="ECO:0000256" key="2">
    <source>
        <dbReference type="SAM" id="Phobius"/>
    </source>
</evidence>
<dbReference type="PANTHER" id="PTHR23028">
    <property type="entry name" value="ACETYLTRANSFERASE"/>
    <property type="match status" value="1"/>
</dbReference>
<gene>
    <name evidence="4" type="ORF">HYFRA_00006806</name>
</gene>
<feature type="transmembrane region" description="Helical" evidence="2">
    <location>
        <begin position="317"/>
        <end position="335"/>
    </location>
</feature>
<dbReference type="Pfam" id="PF01757">
    <property type="entry name" value="Acyl_transf_3"/>
    <property type="match status" value="1"/>
</dbReference>
<keyword evidence="5" id="KW-1185">Reference proteome</keyword>
<dbReference type="AlphaFoldDB" id="A0A9N9KNQ3"/>
<keyword evidence="2" id="KW-0812">Transmembrane</keyword>
<dbReference type="PANTHER" id="PTHR23028:SF134">
    <property type="entry name" value="PUTATIVE (AFU_ORTHOLOGUE AFUA_4G08520)-RELATED"/>
    <property type="match status" value="1"/>
</dbReference>
<sequence length="487" mass="54835">MPTDGGKLSAEEEKLKEHEERNRDLENGSGPVPPFTTPKSFLGNQNISSTLETLLCYPPPESLRITTTSWLDGVRGVAALAVYIFHAMAIWASTVPAWHADANQNSIFQMPLIRTIFVSGGSAVAVFFALSGYVLTYRSMKAIRKGSAHLVYPAVASSAFRRGFRLFIPPVILTFCEMIATRFGFYPPLSFSFVMEPTFAGQFKDWLWETNKLINPYFNAKQAILGSVVDHPKYDAVIWTIPLEYYGSLACYSLLLIMTRIPSDTARVTLLSVLSILYMGIGSWNMFCFTAGILIANLTLSQEEKDNPPPSPKKVKIYTIILIVAFYIAGLPTMGTPETLTNPMPGFETLRALTPKNIHLMDLGRFWWSISGVSIFLCISQLPRFKRVFESNLCQYFGKISFSLYLVHEFCIILFGLALQRTLCWLVGVQPKAGGFMHWVVCVTWFGMFTGIVFGISGQVERWIDRPSVMFSKWFEGRCRKWYASTQ</sequence>
<feature type="transmembrane region" description="Helical" evidence="2">
    <location>
        <begin position="396"/>
        <end position="416"/>
    </location>
</feature>
<dbReference type="InterPro" id="IPR050879">
    <property type="entry name" value="Acyltransferase_3"/>
</dbReference>
<keyword evidence="2" id="KW-1133">Transmembrane helix</keyword>
<dbReference type="InterPro" id="IPR002656">
    <property type="entry name" value="Acyl_transf_3_dom"/>
</dbReference>
<protein>
    <recommendedName>
        <fullName evidence="3">Acyltransferase 3 domain-containing protein</fullName>
    </recommendedName>
</protein>
<feature type="transmembrane region" description="Helical" evidence="2">
    <location>
        <begin position="73"/>
        <end position="92"/>
    </location>
</feature>
<feature type="transmembrane region" description="Helical" evidence="2">
    <location>
        <begin position="112"/>
        <end position="135"/>
    </location>
</feature>
<comment type="caution">
    <text evidence="4">The sequence shown here is derived from an EMBL/GenBank/DDBJ whole genome shotgun (WGS) entry which is preliminary data.</text>
</comment>
<proteinExistence type="predicted"/>
<evidence type="ECO:0000259" key="3">
    <source>
        <dbReference type="Pfam" id="PF01757"/>
    </source>
</evidence>
<keyword evidence="2" id="KW-0472">Membrane</keyword>
<accession>A0A9N9KNQ3</accession>
<evidence type="ECO:0000313" key="5">
    <source>
        <dbReference type="Proteomes" id="UP000696280"/>
    </source>
</evidence>
<dbReference type="GO" id="GO:0016747">
    <property type="term" value="F:acyltransferase activity, transferring groups other than amino-acyl groups"/>
    <property type="evidence" value="ECO:0007669"/>
    <property type="project" value="InterPro"/>
</dbReference>
<organism evidence="4 5">
    <name type="scientific">Hymenoscyphus fraxineus</name>
    <dbReference type="NCBI Taxonomy" id="746836"/>
    <lineage>
        <taxon>Eukaryota</taxon>
        <taxon>Fungi</taxon>
        <taxon>Dikarya</taxon>
        <taxon>Ascomycota</taxon>
        <taxon>Pezizomycotina</taxon>
        <taxon>Leotiomycetes</taxon>
        <taxon>Helotiales</taxon>
        <taxon>Helotiaceae</taxon>
        <taxon>Hymenoscyphus</taxon>
    </lineage>
</organism>
<reference evidence="4" key="1">
    <citation type="submission" date="2021-07" db="EMBL/GenBank/DDBJ databases">
        <authorList>
            <person name="Durling M."/>
        </authorList>
    </citation>
    <scope>NUCLEOTIDE SEQUENCE</scope>
</reference>
<evidence type="ECO:0000313" key="4">
    <source>
        <dbReference type="EMBL" id="CAG8950313.1"/>
    </source>
</evidence>
<feature type="region of interest" description="Disordered" evidence="1">
    <location>
        <begin position="1"/>
        <end position="36"/>
    </location>
</feature>
<feature type="transmembrane region" description="Helical" evidence="2">
    <location>
        <begin position="366"/>
        <end position="384"/>
    </location>
</feature>
<feature type="compositionally biased region" description="Basic and acidic residues" evidence="1">
    <location>
        <begin position="9"/>
        <end position="26"/>
    </location>
</feature>